<evidence type="ECO:0000313" key="3">
    <source>
        <dbReference type="Proteomes" id="UP001596105"/>
    </source>
</evidence>
<comment type="caution">
    <text evidence="2">The sequence shown here is derived from an EMBL/GenBank/DDBJ whole genome shotgun (WGS) entry which is preliminary data.</text>
</comment>
<dbReference type="EMBL" id="JBHSMH010000097">
    <property type="protein sequence ID" value="MFC5471418.1"/>
    <property type="molecule type" value="Genomic_DNA"/>
</dbReference>
<organism evidence="2 3">
    <name type="scientific">Cohnella suwonensis</name>
    <dbReference type="NCBI Taxonomy" id="696072"/>
    <lineage>
        <taxon>Bacteria</taxon>
        <taxon>Bacillati</taxon>
        <taxon>Bacillota</taxon>
        <taxon>Bacilli</taxon>
        <taxon>Bacillales</taxon>
        <taxon>Paenibacillaceae</taxon>
        <taxon>Cohnella</taxon>
    </lineage>
</organism>
<gene>
    <name evidence="2" type="ORF">ACFPPD_22265</name>
</gene>
<dbReference type="RefSeq" id="WP_209744678.1">
    <property type="nucleotide sequence ID" value="NZ_JBHSMH010000097.1"/>
</dbReference>
<name>A0ABW0LZV8_9BACL</name>
<protein>
    <recommendedName>
        <fullName evidence="4">HTH luxR-type domain-containing protein</fullName>
    </recommendedName>
</protein>
<sequence length="111" mass="12003">MPSASPVRPSASTKTSRSNELHQRYAALAGTPDSGLAASSPDYANRALKLFEKRRTPAAPATPREVLVEQLARSELHLLSLIREGASNRLIAAAQRLRLFDDDDSVPATHT</sequence>
<evidence type="ECO:0000313" key="2">
    <source>
        <dbReference type="EMBL" id="MFC5471418.1"/>
    </source>
</evidence>
<accession>A0ABW0LZV8</accession>
<feature type="region of interest" description="Disordered" evidence="1">
    <location>
        <begin position="1"/>
        <end position="20"/>
    </location>
</feature>
<reference evidence="3" key="1">
    <citation type="journal article" date="2019" name="Int. J. Syst. Evol. Microbiol.">
        <title>The Global Catalogue of Microorganisms (GCM) 10K type strain sequencing project: providing services to taxonomists for standard genome sequencing and annotation.</title>
        <authorList>
            <consortium name="The Broad Institute Genomics Platform"/>
            <consortium name="The Broad Institute Genome Sequencing Center for Infectious Disease"/>
            <person name="Wu L."/>
            <person name="Ma J."/>
        </authorList>
    </citation>
    <scope>NUCLEOTIDE SEQUENCE [LARGE SCALE GENOMIC DNA]</scope>
    <source>
        <strain evidence="3">CCUG 57113</strain>
    </source>
</reference>
<evidence type="ECO:0008006" key="4">
    <source>
        <dbReference type="Google" id="ProtNLM"/>
    </source>
</evidence>
<keyword evidence="3" id="KW-1185">Reference proteome</keyword>
<dbReference type="Proteomes" id="UP001596105">
    <property type="component" value="Unassembled WGS sequence"/>
</dbReference>
<evidence type="ECO:0000256" key="1">
    <source>
        <dbReference type="SAM" id="MobiDB-lite"/>
    </source>
</evidence>
<proteinExistence type="predicted"/>